<dbReference type="GO" id="GO:0005737">
    <property type="term" value="C:cytoplasm"/>
    <property type="evidence" value="ECO:0007669"/>
    <property type="project" value="TreeGrafter"/>
</dbReference>
<feature type="non-terminal residue" evidence="11">
    <location>
        <position position="1"/>
    </location>
</feature>
<keyword evidence="6" id="KW-0788">Thiol protease</keyword>
<evidence type="ECO:0000256" key="7">
    <source>
        <dbReference type="ARBA" id="ARBA00022833"/>
    </source>
</evidence>
<protein>
    <recommendedName>
        <fullName evidence="10">Calpain catalytic domain-containing protein</fullName>
    </recommendedName>
</protein>
<keyword evidence="7" id="KW-0862">Zinc</keyword>
<evidence type="ECO:0000256" key="4">
    <source>
        <dbReference type="ARBA" id="ARBA00022771"/>
    </source>
</evidence>
<accession>A0A8K0CNH8</accession>
<dbReference type="InterPro" id="IPR038765">
    <property type="entry name" value="Papain-like_cys_pep_sf"/>
</dbReference>
<comment type="similarity">
    <text evidence="1">Belongs to the peptidase C2 family.</text>
</comment>
<evidence type="ECO:0000259" key="10">
    <source>
        <dbReference type="PROSITE" id="PS50203"/>
    </source>
</evidence>
<dbReference type="Pfam" id="PF00648">
    <property type="entry name" value="Peptidase_C2"/>
    <property type="match status" value="1"/>
</dbReference>
<organism evidence="11 12">
    <name type="scientific">Ignelater luminosus</name>
    <name type="common">Cucubano</name>
    <name type="synonym">Pyrophorus luminosus</name>
    <dbReference type="NCBI Taxonomy" id="2038154"/>
    <lineage>
        <taxon>Eukaryota</taxon>
        <taxon>Metazoa</taxon>
        <taxon>Ecdysozoa</taxon>
        <taxon>Arthropoda</taxon>
        <taxon>Hexapoda</taxon>
        <taxon>Insecta</taxon>
        <taxon>Pterygota</taxon>
        <taxon>Neoptera</taxon>
        <taxon>Endopterygota</taxon>
        <taxon>Coleoptera</taxon>
        <taxon>Polyphaga</taxon>
        <taxon>Elateriformia</taxon>
        <taxon>Elateroidea</taxon>
        <taxon>Elateridae</taxon>
        <taxon>Agrypninae</taxon>
        <taxon>Pyrophorini</taxon>
        <taxon>Ignelater</taxon>
    </lineage>
</organism>
<comment type="caution">
    <text evidence="11">The sequence shown here is derived from an EMBL/GenBank/DDBJ whole genome shotgun (WGS) entry which is preliminary data.</text>
</comment>
<dbReference type="InterPro" id="IPR022684">
    <property type="entry name" value="Calpain_cysteine_protease"/>
</dbReference>
<evidence type="ECO:0000256" key="5">
    <source>
        <dbReference type="ARBA" id="ARBA00022801"/>
    </source>
</evidence>
<dbReference type="GO" id="GO:0006508">
    <property type="term" value="P:proteolysis"/>
    <property type="evidence" value="ECO:0007669"/>
    <property type="project" value="UniProtKB-KW"/>
</dbReference>
<feature type="domain" description="Calpain catalytic" evidence="10">
    <location>
        <begin position="59"/>
        <end position="358"/>
    </location>
</feature>
<dbReference type="InterPro" id="IPR001300">
    <property type="entry name" value="Peptidase_C2_calpain_cat"/>
</dbReference>
<dbReference type="OrthoDB" id="424753at2759"/>
<dbReference type="PANTHER" id="PTHR10183:SF382">
    <property type="entry name" value="CALPAIN-15"/>
    <property type="match status" value="1"/>
</dbReference>
<sequence length="629" mass="73896">TLWECSECKHQNCGTISICDMCFTITGCASEKPKRLSQDERVDLSWKYAVSRCKLTSKSFVDEDFPAEYKSLYYSPEDYEKNHIQWLRLCDVKLHGCQNNSPWVLFRRRLKPTDIIQGAVGNCWLIAALSSLALHHQHLIRRLFITSEVCEEGAYQIRLFKDREWTSIMVDDRIPCDEDGCPYYAKVLENQMWVPLIEKAIAKLYGCYQALTAGQPYEALNLLTGVPCMTISVFLSDDNRNEFNLNTIWSKLLEYRSKKYPVLANSGSNYMDIYDAEAEEKGLAIPHCYCVLDVREIRQRRLIKLRDPRGVTHWKGAWTESYILDLYMRLLLNGRSELWINLEDFTKYFSVVGVCKLRNEWFEETVSGKYPTYEDQTPSFISFVVEETTEIEFVLYQKNPRMLPESERYRMDLFLVILKRKEKSFYELFDYTKYRSTNLYICHEKTFERGIYVVIPISFNHWHSSHFKEPKYNLAFHSSKQIIIRHINLILTLRDILIPVARQYGDVDDLLPGLRLDYIRKSFLGTLLMVENRCDAWAHIECITHESYRNLTSSRGNTLDTSDAIPPKHGQILAVYTELKYEKPHDFVHEVSYRMVRDSELYDRADEENSLNVPKIKKDVDTLHQPFAL</sequence>
<evidence type="ECO:0000256" key="9">
    <source>
        <dbReference type="PROSITE-ProRule" id="PRU00239"/>
    </source>
</evidence>
<dbReference type="InterPro" id="IPR001876">
    <property type="entry name" value="Znf_RanBP2"/>
</dbReference>
<dbReference type="PANTHER" id="PTHR10183">
    <property type="entry name" value="CALPAIN"/>
    <property type="match status" value="1"/>
</dbReference>
<evidence type="ECO:0000256" key="3">
    <source>
        <dbReference type="ARBA" id="ARBA00022723"/>
    </source>
</evidence>
<evidence type="ECO:0000313" key="12">
    <source>
        <dbReference type="Proteomes" id="UP000801492"/>
    </source>
</evidence>
<dbReference type="GO" id="GO:0008270">
    <property type="term" value="F:zinc ion binding"/>
    <property type="evidence" value="ECO:0007669"/>
    <property type="project" value="UniProtKB-KW"/>
</dbReference>
<dbReference type="PROSITE" id="PS01358">
    <property type="entry name" value="ZF_RANBP2_1"/>
    <property type="match status" value="1"/>
</dbReference>
<dbReference type="PROSITE" id="PS50203">
    <property type="entry name" value="CALPAIN_CAT"/>
    <property type="match status" value="1"/>
</dbReference>
<dbReference type="PROSITE" id="PS00139">
    <property type="entry name" value="THIOL_PROTEASE_CYS"/>
    <property type="match status" value="1"/>
</dbReference>
<gene>
    <name evidence="11" type="ORF">ILUMI_18484</name>
</gene>
<dbReference type="GO" id="GO:0004198">
    <property type="term" value="F:calcium-dependent cysteine-type endopeptidase activity"/>
    <property type="evidence" value="ECO:0007669"/>
    <property type="project" value="InterPro"/>
</dbReference>
<dbReference type="CDD" id="cd00044">
    <property type="entry name" value="CysPc"/>
    <property type="match status" value="1"/>
</dbReference>
<dbReference type="Gene3D" id="3.90.70.10">
    <property type="entry name" value="Cysteine proteinases"/>
    <property type="match status" value="1"/>
</dbReference>
<dbReference type="Proteomes" id="UP000801492">
    <property type="component" value="Unassembled WGS sequence"/>
</dbReference>
<keyword evidence="5" id="KW-0378">Hydrolase</keyword>
<proteinExistence type="inferred from homology"/>
<feature type="active site" evidence="8">
    <location>
        <position position="123"/>
    </location>
</feature>
<evidence type="ECO:0000256" key="6">
    <source>
        <dbReference type="ARBA" id="ARBA00022807"/>
    </source>
</evidence>
<dbReference type="SUPFAM" id="SSF54001">
    <property type="entry name" value="Cysteine proteinases"/>
    <property type="match status" value="1"/>
</dbReference>
<name>A0A8K0CNH8_IGNLU</name>
<keyword evidence="12" id="KW-1185">Reference proteome</keyword>
<keyword evidence="2" id="KW-0645">Protease</keyword>
<dbReference type="SMART" id="SM00230">
    <property type="entry name" value="CysPc"/>
    <property type="match status" value="1"/>
</dbReference>
<evidence type="ECO:0000256" key="2">
    <source>
        <dbReference type="ARBA" id="ARBA00022670"/>
    </source>
</evidence>
<dbReference type="PRINTS" id="PR00704">
    <property type="entry name" value="CALPAIN"/>
</dbReference>
<evidence type="ECO:0000256" key="1">
    <source>
        <dbReference type="ARBA" id="ARBA00007623"/>
    </source>
</evidence>
<evidence type="ECO:0000256" key="8">
    <source>
        <dbReference type="PIRSR" id="PIRSR622684-1"/>
    </source>
</evidence>
<dbReference type="EMBL" id="VTPC01082246">
    <property type="protein sequence ID" value="KAF2887688.1"/>
    <property type="molecule type" value="Genomic_DNA"/>
</dbReference>
<keyword evidence="3" id="KW-0479">Metal-binding</keyword>
<feature type="active site" evidence="8">
    <location>
        <position position="287"/>
    </location>
</feature>
<dbReference type="AlphaFoldDB" id="A0A8K0CNH8"/>
<evidence type="ECO:0000313" key="11">
    <source>
        <dbReference type="EMBL" id="KAF2887688.1"/>
    </source>
</evidence>
<dbReference type="InterPro" id="IPR000169">
    <property type="entry name" value="Pept_cys_AS"/>
</dbReference>
<keyword evidence="4" id="KW-0863">Zinc-finger</keyword>
<comment type="caution">
    <text evidence="9">Lacks conserved residue(s) required for the propagation of feature annotation.</text>
</comment>
<reference evidence="11" key="1">
    <citation type="submission" date="2019-08" db="EMBL/GenBank/DDBJ databases">
        <title>The genome of the North American firefly Photinus pyralis.</title>
        <authorList>
            <consortium name="Photinus pyralis genome working group"/>
            <person name="Fallon T.R."/>
            <person name="Sander Lower S.E."/>
            <person name="Weng J.-K."/>
        </authorList>
    </citation>
    <scope>NUCLEOTIDE SEQUENCE</scope>
    <source>
        <strain evidence="11">TRF0915ILg1</strain>
        <tissue evidence="11">Whole body</tissue>
    </source>
</reference>